<dbReference type="InterPro" id="IPR009587">
    <property type="entry name" value="DUF1198"/>
</dbReference>
<organism evidence="1 2">
    <name type="scientific">Enterobacillus tribolii</name>
    <dbReference type="NCBI Taxonomy" id="1487935"/>
    <lineage>
        <taxon>Bacteria</taxon>
        <taxon>Pseudomonadati</taxon>
        <taxon>Pseudomonadota</taxon>
        <taxon>Gammaproteobacteria</taxon>
        <taxon>Enterobacterales</taxon>
        <taxon>Hafniaceae</taxon>
        <taxon>Enterobacillus</taxon>
    </lineage>
</organism>
<dbReference type="AlphaFoldDB" id="A0A370QNT6"/>
<sequence>MTWLILATIAVVFVVGFRVMTSETRRAAQALTRRLNIEPLYVESLLNQMGKAAAGDFTRYIVQGGESHLGNAAAVLLIYQSFIINPSDESQTFWRGVLRKAHLPAELTQEHVRLTLTFLRELDVDAAELSQFRSQYNARFTVLETPADYPDNVYRIH</sequence>
<dbReference type="RefSeq" id="WP_115459079.1">
    <property type="nucleotide sequence ID" value="NZ_QRAP01000006.1"/>
</dbReference>
<dbReference type="EMBL" id="QRAP01000006">
    <property type="protein sequence ID" value="RDK89968.1"/>
    <property type="molecule type" value="Genomic_DNA"/>
</dbReference>
<gene>
    <name evidence="1" type="ORF">C8D90_106174</name>
</gene>
<name>A0A370QNT6_9GAMM</name>
<keyword evidence="2" id="KW-1185">Reference proteome</keyword>
<dbReference type="OrthoDB" id="7062660at2"/>
<accession>A0A370QNT6</accession>
<comment type="caution">
    <text evidence="1">The sequence shown here is derived from an EMBL/GenBank/DDBJ whole genome shotgun (WGS) entry which is preliminary data.</text>
</comment>
<protein>
    <submittedName>
        <fullName evidence="1">Uncharacterized protein DUF1198</fullName>
    </submittedName>
</protein>
<proteinExistence type="predicted"/>
<reference evidence="1 2" key="1">
    <citation type="submission" date="2018-07" db="EMBL/GenBank/DDBJ databases">
        <title>Genomic Encyclopedia of Type Strains, Phase IV (KMG-IV): sequencing the most valuable type-strain genomes for metagenomic binning, comparative biology and taxonomic classification.</title>
        <authorList>
            <person name="Goeker M."/>
        </authorList>
    </citation>
    <scope>NUCLEOTIDE SEQUENCE [LARGE SCALE GENOMIC DNA]</scope>
    <source>
        <strain evidence="1 2">DSM 103736</strain>
    </source>
</reference>
<dbReference type="Proteomes" id="UP000254848">
    <property type="component" value="Unassembled WGS sequence"/>
</dbReference>
<evidence type="ECO:0000313" key="1">
    <source>
        <dbReference type="EMBL" id="RDK89968.1"/>
    </source>
</evidence>
<evidence type="ECO:0000313" key="2">
    <source>
        <dbReference type="Proteomes" id="UP000254848"/>
    </source>
</evidence>
<dbReference type="Pfam" id="PF06711">
    <property type="entry name" value="DUF1198"/>
    <property type="match status" value="1"/>
</dbReference>